<gene>
    <name evidence="2" type="ORF">EB796_019170</name>
</gene>
<comment type="caution">
    <text evidence="2">The sequence shown here is derived from an EMBL/GenBank/DDBJ whole genome shotgun (WGS) entry which is preliminary data.</text>
</comment>
<accession>A0A7J7JA23</accession>
<evidence type="ECO:0000256" key="1">
    <source>
        <dbReference type="SAM" id="MobiDB-lite"/>
    </source>
</evidence>
<name>A0A7J7JA23_BUGNE</name>
<dbReference type="InterPro" id="IPR019311">
    <property type="entry name" value="Fy-3"/>
</dbReference>
<feature type="compositionally biased region" description="Low complexity" evidence="1">
    <location>
        <begin position="372"/>
        <end position="388"/>
    </location>
</feature>
<evidence type="ECO:0000313" key="3">
    <source>
        <dbReference type="Proteomes" id="UP000593567"/>
    </source>
</evidence>
<dbReference type="OrthoDB" id="415359at2759"/>
<dbReference type="Pfam" id="PF10154">
    <property type="entry name" value="Fy-3"/>
    <property type="match status" value="1"/>
</dbReference>
<feature type="region of interest" description="Disordered" evidence="1">
    <location>
        <begin position="368"/>
        <end position="394"/>
    </location>
</feature>
<dbReference type="Proteomes" id="UP000593567">
    <property type="component" value="Unassembled WGS sequence"/>
</dbReference>
<dbReference type="AlphaFoldDB" id="A0A7J7JA23"/>
<dbReference type="PANTHER" id="PTHR16525">
    <property type="entry name" value="PROTEIN C12ORF4"/>
    <property type="match status" value="1"/>
</dbReference>
<evidence type="ECO:0000313" key="2">
    <source>
        <dbReference type="EMBL" id="KAF6022516.1"/>
    </source>
</evidence>
<dbReference type="PANTHER" id="PTHR16525:SF0">
    <property type="entry name" value="PROTEIN C12ORF4"/>
    <property type="match status" value="1"/>
</dbReference>
<protein>
    <submittedName>
        <fullName evidence="2">C12orf4</fullName>
    </submittedName>
</protein>
<keyword evidence="3" id="KW-1185">Reference proteome</keyword>
<organism evidence="2 3">
    <name type="scientific">Bugula neritina</name>
    <name type="common">Brown bryozoan</name>
    <name type="synonym">Sertularia neritina</name>
    <dbReference type="NCBI Taxonomy" id="10212"/>
    <lineage>
        <taxon>Eukaryota</taxon>
        <taxon>Metazoa</taxon>
        <taxon>Spiralia</taxon>
        <taxon>Lophotrochozoa</taxon>
        <taxon>Bryozoa</taxon>
        <taxon>Gymnolaemata</taxon>
        <taxon>Cheilostomatida</taxon>
        <taxon>Flustrina</taxon>
        <taxon>Buguloidea</taxon>
        <taxon>Bugulidae</taxon>
        <taxon>Bugula</taxon>
    </lineage>
</organism>
<sequence>MTLFEYQFQLSGKSNCLKVDIPIPLPTTLTDFCERLSKAHQIPCFILPSLKEKLTTFVALEEQQFYSQRASSAIENLKNQKFSTSSLSKQWGQAFIKCDSKEPPSSNLDFSSLYKKLIHSTSLMSILNVEHAFAMAIQDVIWDRDRTIAELEKRQAEEMSEALSGGIGGRAFTDIQINNLAQRHFERLESESERWEKVLATLKRDQKVQYYEWLKSIDQDPQQSSERARSLSQRARSVLESKGVTGSEDSDREARLEESFTIHLGAQLKTTHNLRLMATDVLDLCRHAASFISGGAVGEPQRLQTALSLYSHKLCGLVLLVDDRLNSYSGIKKDFAEVCSQSTDFHFPELADQLTLIEQNIAEHSELKARPSLSNSDSGSIKSGSSADSQEKKSRPRIGSFYVTKHSNLSEVHSVFHLVTDDTLLHNDINSRHSAILGLRNILKACFKYDITTLTIPLLLTLEMTEEMTIPWCMKRAELVFKCVKGFMMEMSTWADAESRTIQFMVPKGLSVDTFNMLSNMLPGIFRQSDPIVGS</sequence>
<reference evidence="2" key="1">
    <citation type="submission" date="2020-06" db="EMBL/GenBank/DDBJ databases">
        <title>Draft genome of Bugula neritina, a colonial animal packing powerful symbionts and potential medicines.</title>
        <authorList>
            <person name="Rayko M."/>
        </authorList>
    </citation>
    <scope>NUCLEOTIDE SEQUENCE [LARGE SCALE GENOMIC DNA]</scope>
    <source>
        <strain evidence="2">Kwan_BN1</strain>
    </source>
</reference>
<dbReference type="GO" id="GO:0005737">
    <property type="term" value="C:cytoplasm"/>
    <property type="evidence" value="ECO:0007669"/>
    <property type="project" value="TreeGrafter"/>
</dbReference>
<dbReference type="EMBL" id="VXIV02002842">
    <property type="protein sequence ID" value="KAF6022516.1"/>
    <property type="molecule type" value="Genomic_DNA"/>
</dbReference>
<proteinExistence type="predicted"/>